<dbReference type="Pfam" id="PF02902">
    <property type="entry name" value="Peptidase_C48"/>
    <property type="match status" value="1"/>
</dbReference>
<dbReference type="PROSITE" id="PS50600">
    <property type="entry name" value="ULP_PROTEASE"/>
    <property type="match status" value="1"/>
</dbReference>
<keyword evidence="7" id="KW-1185">Reference proteome</keyword>
<gene>
    <name evidence="6" type="ORF">R3P38DRAFT_3471839</name>
</gene>
<sequence length="726" mass="81919">MLPQETRELLKIPQKLLEQLFPSSTASIQDLLAHKIPYQRPSAHQTQSSAYLHKRAPTRPEVDPTGLATPPPSVILEIIEALQLSPEEKYTSIACAHIPGNHETYPLWILSYWAELGVLRNARKSWDLAIKSLETRINRNSSDVLAGKILDRLLVLPWASGLRGFDERGVEGLVNFCTPKAWFHTAEVNQMLELVDNANLSSRGIKVLPSDFPRNLVQLHRDEGLEYITASRHRHLRQLGEDSVNGVVNQIATVANVDDDHWVALVIDFGSKTVHYFDSLNNPINAELREAFDWWIDQHHAAQFDWLCVPCTQQGDSYNCGLFAANHIACYIDPNQHSPMNPQACDDERLKMLGKILDRHESESFQHIAKGFTFTFRHDIGGSDVEIVGDSRSAPGNVGAISQPHSTPPSTPPPSPKGTSFPSPMKGKVKRSLGDRAVGSPPASPVKKKPAKEKVVAASRRGLQEMTSVPQSQRVGLFKLLTRETEEQKREREVRERAEAEDRAERRVQEDLEKARKKILEVDERRDGNRERKREERKRKYTADVAAGIRNDDFSLKVKTKKRRTVPVELRDDSTNDNIAELSRPARHIETRYKEKHRTHNSGRKQVRERAERVYVNWKTPFLFKQILIAGKKTKDAGGLSSTAIVKYLQARDQETFAKLSATTVQSWFERGELGVKVWKPSVLEAAKVNGNTPGHNKGGRKGALHGKLMKVSLLTPRSWKKSSND</sequence>
<evidence type="ECO:0000256" key="1">
    <source>
        <dbReference type="ARBA" id="ARBA00005234"/>
    </source>
</evidence>
<feature type="domain" description="Ubiquitin-like protease family profile" evidence="5">
    <location>
        <begin position="155"/>
        <end position="331"/>
    </location>
</feature>
<proteinExistence type="inferred from homology"/>
<evidence type="ECO:0000313" key="7">
    <source>
        <dbReference type="Proteomes" id="UP001362999"/>
    </source>
</evidence>
<name>A0AAV9ZD99_9AGAR</name>
<dbReference type="SUPFAM" id="SSF54001">
    <property type="entry name" value="Cysteine proteinases"/>
    <property type="match status" value="1"/>
</dbReference>
<dbReference type="Proteomes" id="UP001362999">
    <property type="component" value="Unassembled WGS sequence"/>
</dbReference>
<dbReference type="GO" id="GO:0008234">
    <property type="term" value="F:cysteine-type peptidase activity"/>
    <property type="evidence" value="ECO:0007669"/>
    <property type="project" value="InterPro"/>
</dbReference>
<keyword evidence="2" id="KW-0645">Protease</keyword>
<feature type="region of interest" description="Disordered" evidence="4">
    <location>
        <begin position="485"/>
        <end position="510"/>
    </location>
</feature>
<feature type="compositionally biased region" description="Pro residues" evidence="4">
    <location>
        <begin position="406"/>
        <end position="416"/>
    </location>
</feature>
<reference evidence="6 7" key="1">
    <citation type="journal article" date="2024" name="J Genomics">
        <title>Draft genome sequencing and assembly of Favolaschia claudopus CIRM-BRFM 2984 isolated from oak limbs.</title>
        <authorList>
            <person name="Navarro D."/>
            <person name="Drula E."/>
            <person name="Chaduli D."/>
            <person name="Cazenave R."/>
            <person name="Ahrendt S."/>
            <person name="Wang J."/>
            <person name="Lipzen A."/>
            <person name="Daum C."/>
            <person name="Barry K."/>
            <person name="Grigoriev I.V."/>
            <person name="Favel A."/>
            <person name="Rosso M.N."/>
            <person name="Martin F."/>
        </authorList>
    </citation>
    <scope>NUCLEOTIDE SEQUENCE [LARGE SCALE GENOMIC DNA]</scope>
    <source>
        <strain evidence="6 7">CIRM-BRFM 2984</strain>
    </source>
</reference>
<dbReference type="GO" id="GO:0006508">
    <property type="term" value="P:proteolysis"/>
    <property type="evidence" value="ECO:0007669"/>
    <property type="project" value="UniProtKB-KW"/>
</dbReference>
<protein>
    <recommendedName>
        <fullName evidence="5">Ubiquitin-like protease family profile domain-containing protein</fullName>
    </recommendedName>
</protein>
<comment type="similarity">
    <text evidence="1">Belongs to the peptidase C48 family.</text>
</comment>
<organism evidence="6 7">
    <name type="scientific">Favolaschia claudopus</name>
    <dbReference type="NCBI Taxonomy" id="2862362"/>
    <lineage>
        <taxon>Eukaryota</taxon>
        <taxon>Fungi</taxon>
        <taxon>Dikarya</taxon>
        <taxon>Basidiomycota</taxon>
        <taxon>Agaricomycotina</taxon>
        <taxon>Agaricomycetes</taxon>
        <taxon>Agaricomycetidae</taxon>
        <taxon>Agaricales</taxon>
        <taxon>Marasmiineae</taxon>
        <taxon>Mycenaceae</taxon>
        <taxon>Favolaschia</taxon>
    </lineage>
</organism>
<dbReference type="EMBL" id="JAWWNJ010000165">
    <property type="protein sequence ID" value="KAK6977818.1"/>
    <property type="molecule type" value="Genomic_DNA"/>
</dbReference>
<feature type="region of interest" description="Disordered" evidence="4">
    <location>
        <begin position="387"/>
        <end position="455"/>
    </location>
</feature>
<dbReference type="InterPro" id="IPR038765">
    <property type="entry name" value="Papain-like_cys_pep_sf"/>
</dbReference>
<comment type="caution">
    <text evidence="6">The sequence shown here is derived from an EMBL/GenBank/DDBJ whole genome shotgun (WGS) entry which is preliminary data.</text>
</comment>
<evidence type="ECO:0000256" key="2">
    <source>
        <dbReference type="ARBA" id="ARBA00022670"/>
    </source>
</evidence>
<keyword evidence="3" id="KW-0378">Hydrolase</keyword>
<evidence type="ECO:0000256" key="3">
    <source>
        <dbReference type="ARBA" id="ARBA00022801"/>
    </source>
</evidence>
<accession>A0AAV9ZD99</accession>
<dbReference type="InterPro" id="IPR003653">
    <property type="entry name" value="Peptidase_C48_C"/>
</dbReference>
<dbReference type="GO" id="GO:0019783">
    <property type="term" value="F:ubiquitin-like protein peptidase activity"/>
    <property type="evidence" value="ECO:0007669"/>
    <property type="project" value="UniProtKB-ARBA"/>
</dbReference>
<dbReference type="Gene3D" id="3.40.395.10">
    <property type="entry name" value="Adenoviral Proteinase, Chain A"/>
    <property type="match status" value="1"/>
</dbReference>
<evidence type="ECO:0000259" key="5">
    <source>
        <dbReference type="PROSITE" id="PS50600"/>
    </source>
</evidence>
<evidence type="ECO:0000256" key="4">
    <source>
        <dbReference type="SAM" id="MobiDB-lite"/>
    </source>
</evidence>
<evidence type="ECO:0000313" key="6">
    <source>
        <dbReference type="EMBL" id="KAK6977818.1"/>
    </source>
</evidence>
<dbReference type="AlphaFoldDB" id="A0AAV9ZD99"/>